<accession>A0A0F9S7H9</accession>
<name>A0A0F9S7H9_9ZZZZ</name>
<organism evidence="1">
    <name type="scientific">marine sediment metagenome</name>
    <dbReference type="NCBI Taxonomy" id="412755"/>
    <lineage>
        <taxon>unclassified sequences</taxon>
        <taxon>metagenomes</taxon>
        <taxon>ecological metagenomes</taxon>
    </lineage>
</organism>
<dbReference type="EMBL" id="LAZR01002813">
    <property type="protein sequence ID" value="KKN25293.1"/>
    <property type="molecule type" value="Genomic_DNA"/>
</dbReference>
<comment type="caution">
    <text evidence="1">The sequence shown here is derived from an EMBL/GenBank/DDBJ whole genome shotgun (WGS) entry which is preliminary data.</text>
</comment>
<sequence>MLIEKSIVKDMVSDIEKMDFARREIQNESITAKRVNRPYIMLDKVGIFSTPLVESKEDLEVYMKRAHERLISLPENLENVGATITFKRPQPESRIEEIISKYRLNGYGVKLEGSHDFKTMARYPVDKNYLKHVRAGIIATYDKNKELVATTSDQKKKKILEEALPNDFIETFELNQGIFALYCLGKSNDLIMCENEEEIYIVDIGPIEVRDHLLQLETNLPEEIVVIQPSDIAYYVRKFLS</sequence>
<gene>
    <name evidence="1" type="ORF">LCGC14_0886220</name>
</gene>
<protein>
    <submittedName>
        <fullName evidence="1">Uncharacterized protein</fullName>
    </submittedName>
</protein>
<reference evidence="1" key="1">
    <citation type="journal article" date="2015" name="Nature">
        <title>Complex archaea that bridge the gap between prokaryotes and eukaryotes.</title>
        <authorList>
            <person name="Spang A."/>
            <person name="Saw J.H."/>
            <person name="Jorgensen S.L."/>
            <person name="Zaremba-Niedzwiedzka K."/>
            <person name="Martijn J."/>
            <person name="Lind A.E."/>
            <person name="van Eijk R."/>
            <person name="Schleper C."/>
            <person name="Guy L."/>
            <person name="Ettema T.J."/>
        </authorList>
    </citation>
    <scope>NUCLEOTIDE SEQUENCE</scope>
</reference>
<evidence type="ECO:0000313" key="1">
    <source>
        <dbReference type="EMBL" id="KKN25293.1"/>
    </source>
</evidence>
<dbReference type="AlphaFoldDB" id="A0A0F9S7H9"/>
<proteinExistence type="predicted"/>